<evidence type="ECO:0000256" key="2">
    <source>
        <dbReference type="SAM" id="MobiDB-lite"/>
    </source>
</evidence>
<evidence type="ECO:0000313" key="3">
    <source>
        <dbReference type="EMBL" id="JAC82317.1"/>
    </source>
</evidence>
<feature type="compositionally biased region" description="Basic and acidic residues" evidence="2">
    <location>
        <begin position="1"/>
        <end position="18"/>
    </location>
</feature>
<protein>
    <submittedName>
        <fullName evidence="3">Leucine-rich repeat-containing protein loc400891-like</fullName>
    </submittedName>
</protein>
<dbReference type="PANTHER" id="PTHR24114:SF2">
    <property type="entry name" value="F-BOX DOMAIN-CONTAINING PROTEIN-RELATED"/>
    <property type="match status" value="1"/>
</dbReference>
<feature type="region of interest" description="Disordered" evidence="2">
    <location>
        <begin position="1"/>
        <end position="47"/>
    </location>
</feature>
<dbReference type="GO" id="GO:0005930">
    <property type="term" value="C:axoneme"/>
    <property type="evidence" value="ECO:0007669"/>
    <property type="project" value="UniProtKB-SubCell"/>
</dbReference>
<dbReference type="AlphaFoldDB" id="A0A061SAY4"/>
<organism evidence="3">
    <name type="scientific">Tetraselmis sp. GSL018</name>
    <dbReference type="NCBI Taxonomy" id="582737"/>
    <lineage>
        <taxon>Eukaryota</taxon>
        <taxon>Viridiplantae</taxon>
        <taxon>Chlorophyta</taxon>
        <taxon>core chlorophytes</taxon>
        <taxon>Chlorodendrophyceae</taxon>
        <taxon>Chlorodendrales</taxon>
        <taxon>Chlorodendraceae</taxon>
        <taxon>Tetraselmis</taxon>
    </lineage>
</organism>
<dbReference type="InterPro" id="IPR001611">
    <property type="entry name" value="Leu-rich_rpt"/>
</dbReference>
<accession>A0A061SAY4</accession>
<dbReference type="Gene3D" id="3.80.10.10">
    <property type="entry name" value="Ribonuclease Inhibitor"/>
    <property type="match status" value="3"/>
</dbReference>
<reference evidence="3" key="1">
    <citation type="submission" date="2014-05" db="EMBL/GenBank/DDBJ databases">
        <title>The transcriptome of the halophilic microalga Tetraselmis sp. GSL018 isolated from the Great Salt Lake, Utah.</title>
        <authorList>
            <person name="Jinkerson R.E."/>
            <person name="D'Adamo S."/>
            <person name="Posewitz M.C."/>
        </authorList>
    </citation>
    <scope>NUCLEOTIDE SEQUENCE</scope>
    <source>
        <strain evidence="3">GSL018</strain>
    </source>
</reference>
<dbReference type="EMBL" id="GBEZ01002767">
    <property type="protein sequence ID" value="JAC82317.1"/>
    <property type="molecule type" value="Transcribed_RNA"/>
</dbReference>
<dbReference type="InterPro" id="IPR052394">
    <property type="entry name" value="LRR-containing"/>
</dbReference>
<evidence type="ECO:0000256" key="1">
    <source>
        <dbReference type="ARBA" id="ARBA00004430"/>
    </source>
</evidence>
<dbReference type="InterPro" id="IPR032675">
    <property type="entry name" value="LRR_dom_sf"/>
</dbReference>
<dbReference type="SUPFAM" id="SSF52047">
    <property type="entry name" value="RNI-like"/>
    <property type="match status" value="1"/>
</dbReference>
<sequence length="388" mass="41548">MKVVLDELKRVPSDDRQNGRHSSTNSAEKISGGHGEVARQQEIPPIEDLDLYDEDFYEDSSEEEVLDDDKYGKHEYLSACDALHVVPLSQALKYLELDGMHLTHYGMGYKGLCALASALKVNRTVSTLRLGDNHLGPEAAVKLVEAISGNNSITELDLSRNRIGHEGCKAIAKLLAPKASEIRHLNLSNNKLLDRDAVALCEVLSNNTTMQELDMSSNLLAEKAGVAIGGMVQQNVGLKEIHLGWNCMRGKGCKALAEGLAGNVGIQVLNVSWNGMGDLGATAFGEMLKVNTGLVELSASGNGIGVEGALALAAGIGLSESLAAVFLDQNDFRSEGGLAMKDAVERNKGLVMLRMENTNSPAGVRAHMDALLNARLEQQEKETGTAFA</sequence>
<dbReference type="SMART" id="SM00368">
    <property type="entry name" value="LRR_RI"/>
    <property type="match status" value="7"/>
</dbReference>
<comment type="subcellular location">
    <subcellularLocation>
        <location evidence="1">Cytoplasm</location>
        <location evidence="1">Cytoskeleton</location>
        <location evidence="1">Cilium axoneme</location>
    </subcellularLocation>
</comment>
<name>A0A061SAY4_9CHLO</name>
<proteinExistence type="predicted"/>
<dbReference type="PANTHER" id="PTHR24114">
    <property type="entry name" value="LEUCINE RICH REPEAT FAMILY PROTEIN"/>
    <property type="match status" value="1"/>
</dbReference>
<gene>
    <name evidence="3" type="ORF">TSPGSL018_5994</name>
</gene>
<dbReference type="Pfam" id="PF13516">
    <property type="entry name" value="LRR_6"/>
    <property type="match status" value="7"/>
</dbReference>